<feature type="domain" description="CBM2" evidence="11">
    <location>
        <begin position="28"/>
        <end position="138"/>
    </location>
</feature>
<evidence type="ECO:0000256" key="4">
    <source>
        <dbReference type="ARBA" id="ARBA00023001"/>
    </source>
</evidence>
<dbReference type="OrthoDB" id="182870at2"/>
<dbReference type="GO" id="GO:0008810">
    <property type="term" value="F:cellulase activity"/>
    <property type="evidence" value="ECO:0007669"/>
    <property type="project" value="UniProtKB-EC"/>
</dbReference>
<dbReference type="InterPro" id="IPR008965">
    <property type="entry name" value="CBM2/CBM3_carb-bd_dom_sf"/>
</dbReference>
<evidence type="ECO:0000256" key="1">
    <source>
        <dbReference type="ARBA" id="ARBA00000966"/>
    </source>
</evidence>
<evidence type="ECO:0000256" key="8">
    <source>
        <dbReference type="RuleBase" id="RU361153"/>
    </source>
</evidence>
<proteinExistence type="inferred from homology"/>
<dbReference type="Proteomes" id="UP000183015">
    <property type="component" value="Unassembled WGS sequence"/>
</dbReference>
<organism evidence="12 13">
    <name type="scientific">Streptacidiphilus jiangxiensis</name>
    <dbReference type="NCBI Taxonomy" id="235985"/>
    <lineage>
        <taxon>Bacteria</taxon>
        <taxon>Bacillati</taxon>
        <taxon>Actinomycetota</taxon>
        <taxon>Actinomycetes</taxon>
        <taxon>Kitasatosporales</taxon>
        <taxon>Streptomycetaceae</taxon>
        <taxon>Streptacidiphilus</taxon>
    </lineage>
</organism>
<evidence type="ECO:0000313" key="12">
    <source>
        <dbReference type="EMBL" id="SEK49388.1"/>
    </source>
</evidence>
<evidence type="ECO:0000256" key="2">
    <source>
        <dbReference type="ARBA" id="ARBA00022729"/>
    </source>
</evidence>
<dbReference type="InterPro" id="IPR001547">
    <property type="entry name" value="Glyco_hydro_5"/>
</dbReference>
<gene>
    <name evidence="12" type="ORF">SAMN05414137_102204</name>
</gene>
<dbReference type="SUPFAM" id="SSF49384">
    <property type="entry name" value="Carbohydrate-binding domain"/>
    <property type="match status" value="1"/>
</dbReference>
<comment type="similarity">
    <text evidence="8">Belongs to the glycosyl hydrolase 5 (cellulase A) family.</text>
</comment>
<feature type="region of interest" description="Disordered" evidence="9">
    <location>
        <begin position="139"/>
        <end position="182"/>
    </location>
</feature>
<dbReference type="InterPro" id="IPR017853">
    <property type="entry name" value="GH"/>
</dbReference>
<evidence type="ECO:0000256" key="6">
    <source>
        <dbReference type="ARBA" id="ARBA00023295"/>
    </source>
</evidence>
<dbReference type="EC" id="3.2.1.4" evidence="8"/>
<dbReference type="Gene3D" id="3.20.20.80">
    <property type="entry name" value="Glycosidases"/>
    <property type="match status" value="1"/>
</dbReference>
<dbReference type="eggNOG" id="COG2730">
    <property type="taxonomic scope" value="Bacteria"/>
</dbReference>
<keyword evidence="4 8" id="KW-0136">Cellulose degradation</keyword>
<dbReference type="InterPro" id="IPR001919">
    <property type="entry name" value="CBD2"/>
</dbReference>
<reference evidence="13" key="1">
    <citation type="submission" date="2016-10" db="EMBL/GenBank/DDBJ databases">
        <authorList>
            <person name="Varghese N."/>
        </authorList>
    </citation>
    <scope>NUCLEOTIDE SEQUENCE [LARGE SCALE GENOMIC DNA]</scope>
    <source>
        <strain evidence="13">DSM 45096 / BCRC 16803 / CGMCC 4.1857 / CIP 109030 / JCM 12277 / KCTC 19219 / NBRC 100920 / 33214</strain>
    </source>
</reference>
<dbReference type="GO" id="GO:0030245">
    <property type="term" value="P:cellulose catabolic process"/>
    <property type="evidence" value="ECO:0007669"/>
    <property type="project" value="UniProtKB-KW"/>
</dbReference>
<evidence type="ECO:0000256" key="10">
    <source>
        <dbReference type="SAM" id="SignalP"/>
    </source>
</evidence>
<dbReference type="Pfam" id="PF00553">
    <property type="entry name" value="CBM_2"/>
    <property type="match status" value="1"/>
</dbReference>
<dbReference type="SUPFAM" id="SSF51445">
    <property type="entry name" value="(Trans)glycosidases"/>
    <property type="match status" value="1"/>
</dbReference>
<dbReference type="SMART" id="SM00637">
    <property type="entry name" value="CBD_II"/>
    <property type="match status" value="1"/>
</dbReference>
<dbReference type="STRING" id="235985.SAMN05414137_102204"/>
<keyword evidence="5 8" id="KW-0119">Carbohydrate metabolism</keyword>
<protein>
    <recommendedName>
        <fullName evidence="8">Endoglucanase</fullName>
        <ecNumber evidence="8">3.2.1.4</ecNumber>
    </recommendedName>
</protein>
<evidence type="ECO:0000256" key="7">
    <source>
        <dbReference type="ARBA" id="ARBA00023326"/>
    </source>
</evidence>
<feature type="signal peptide" evidence="10">
    <location>
        <begin position="1"/>
        <end position="28"/>
    </location>
</feature>
<keyword evidence="13" id="KW-1185">Reference proteome</keyword>
<dbReference type="InterPro" id="IPR012291">
    <property type="entry name" value="CBM2_carb-bd_dom_sf"/>
</dbReference>
<keyword evidence="7 8" id="KW-0624">Polysaccharide degradation</keyword>
<dbReference type="GO" id="GO:0030247">
    <property type="term" value="F:polysaccharide binding"/>
    <property type="evidence" value="ECO:0007669"/>
    <property type="project" value="UniProtKB-UniRule"/>
</dbReference>
<keyword evidence="3 8" id="KW-0378">Hydrolase</keyword>
<sequence length="510" mass="51727">MRPRARFAAVAAALGGFTAAVVPLTATAAAPPAACTVSYAVSNDWGSGFTAAITITDTGSAPLSSWTLGYGYSGNQTLQSGWNGTWSQSGNAVTVTAPSWAATIAAGASYTTDANFGYSGTNTAPTAFTVNGLACGSGGAVGSPSPSASPSSSPGSSSSSSPSPSPTSTGTPGGPAPALHVSGNHLVDASGRVVTLHGVDRSGPEFACVQGTGIFDGPVDQTSVSAMTSWKINAVRVPLNEDCWLGTNGVAAAYAGANYIAAIKAYVALLEQNGLDVVLDLHWTDGVYTGNSSGCSGATAVCQKPMPDAAGAVPFWTSVAQTFKGDDAVVFDLFNEPYPERATGSESSGWNCWLNGGSCPGIGYSVAGMQAMDNAVRSTGATNVVMAGGLAYANDLTQWLTYEPYDPTGNIVASWHSYNFNTCSNSSCWSSQIAPVAAKVPLVTGELGENDCAHGYLDSLLPYLDSIGVSYLAWTWNTWPCGSGPALISSYDGTPTGFGAGYKAHLASLG</sequence>
<name>A0A1H7HGW7_STRJI</name>
<keyword evidence="6 8" id="KW-0326">Glycosidase</keyword>
<dbReference type="Gene3D" id="2.60.40.290">
    <property type="match status" value="1"/>
</dbReference>
<feature type="chain" id="PRO_5010325544" description="Endoglucanase" evidence="10">
    <location>
        <begin position="29"/>
        <end position="510"/>
    </location>
</feature>
<evidence type="ECO:0000256" key="5">
    <source>
        <dbReference type="ARBA" id="ARBA00023277"/>
    </source>
</evidence>
<dbReference type="Pfam" id="PF00150">
    <property type="entry name" value="Cellulase"/>
    <property type="match status" value="1"/>
</dbReference>
<comment type="catalytic activity">
    <reaction evidence="1 8">
        <text>Endohydrolysis of (1-&gt;4)-beta-D-glucosidic linkages in cellulose, lichenin and cereal beta-D-glucans.</text>
        <dbReference type="EC" id="3.2.1.4"/>
    </reaction>
</comment>
<evidence type="ECO:0000256" key="3">
    <source>
        <dbReference type="ARBA" id="ARBA00022801"/>
    </source>
</evidence>
<dbReference type="RefSeq" id="WP_042448572.1">
    <property type="nucleotide sequence ID" value="NZ_BBPN01000014.1"/>
</dbReference>
<keyword evidence="2 10" id="KW-0732">Signal</keyword>
<dbReference type="PANTHER" id="PTHR34142:SF1">
    <property type="entry name" value="GLYCOSIDE HYDROLASE FAMILY 5 DOMAIN-CONTAINING PROTEIN"/>
    <property type="match status" value="1"/>
</dbReference>
<accession>A0A1H7HGW7</accession>
<dbReference type="AlphaFoldDB" id="A0A1H7HGW7"/>
<dbReference type="EMBL" id="FOAZ01000002">
    <property type="protein sequence ID" value="SEK49388.1"/>
    <property type="molecule type" value="Genomic_DNA"/>
</dbReference>
<dbReference type="PANTHER" id="PTHR34142">
    <property type="entry name" value="ENDO-BETA-1,4-GLUCANASE A"/>
    <property type="match status" value="1"/>
</dbReference>
<feature type="compositionally biased region" description="Low complexity" evidence="9">
    <location>
        <begin position="142"/>
        <end position="170"/>
    </location>
</feature>
<evidence type="ECO:0000256" key="9">
    <source>
        <dbReference type="SAM" id="MobiDB-lite"/>
    </source>
</evidence>
<dbReference type="PROSITE" id="PS51173">
    <property type="entry name" value="CBM2"/>
    <property type="match status" value="1"/>
</dbReference>
<evidence type="ECO:0000313" key="13">
    <source>
        <dbReference type="Proteomes" id="UP000183015"/>
    </source>
</evidence>
<evidence type="ECO:0000259" key="11">
    <source>
        <dbReference type="PROSITE" id="PS51173"/>
    </source>
</evidence>